<dbReference type="RefSeq" id="WP_207678140.1">
    <property type="nucleotide sequence ID" value="NZ_CP061800.1"/>
</dbReference>
<sequence>MKKRIKGNYMPDKKIFKEYILRSFLGQGAFGRVYLVENDIGLSFALKVLEKNVQVEKRGVESVMRIQSNRLVSIQDYGKTTDDEDCILMEYLPASLEDILAERPINELTAFKYFIEILLGLKVLERNNILHRDIKPANLFVLEDIIKIGDFGTARYISGESSSKTSGVGTLHYMAPEAFHNKYGFAADRWSAAVVYYRMLTGTLVFQGDDPAGIMGSIVEGKIDTDLLSYNYRPFFGKCFQKDPEKRYQSIDAMMKAAKNIRKSPEIQNQIREKKLKPVTQQKTKYKLRDKPIRAPNEKFYKILGLHSNLRPLGYIKNDFKDNKNNTVTDRATGLIWQKSGSDTYIDYKAAQEYIQQLNRRRFAGYNNWRMPTVEELISLLEQEKQSNNLYVSSLFDKKQLWCWSSDKRSLSAAWHVQFDRGYFHYFEEKCYVRAVRSLPF</sequence>
<keyword evidence="2" id="KW-0808">Transferase</keyword>
<dbReference type="InterPro" id="IPR011460">
    <property type="entry name" value="Lcl_C"/>
</dbReference>
<keyword evidence="5 6" id="KW-0067">ATP-binding</keyword>
<dbReference type="KEGG" id="dmm:dnm_056400"/>
<keyword evidence="1" id="KW-0723">Serine/threonine-protein kinase</keyword>
<dbReference type="Pfam" id="PF07603">
    <property type="entry name" value="Lcl_C"/>
    <property type="match status" value="1"/>
</dbReference>
<dbReference type="CDD" id="cd14014">
    <property type="entry name" value="STKc_PknB_like"/>
    <property type="match status" value="1"/>
</dbReference>
<dbReference type="SUPFAM" id="SSF56112">
    <property type="entry name" value="Protein kinase-like (PK-like)"/>
    <property type="match status" value="1"/>
</dbReference>
<dbReference type="PROSITE" id="PS00107">
    <property type="entry name" value="PROTEIN_KINASE_ATP"/>
    <property type="match status" value="1"/>
</dbReference>
<dbReference type="PROSITE" id="PS50011">
    <property type="entry name" value="PROTEIN_KINASE_DOM"/>
    <property type="match status" value="1"/>
</dbReference>
<evidence type="ECO:0000259" key="7">
    <source>
        <dbReference type="PROSITE" id="PS50011"/>
    </source>
</evidence>
<dbReference type="GO" id="GO:0004674">
    <property type="term" value="F:protein serine/threonine kinase activity"/>
    <property type="evidence" value="ECO:0007669"/>
    <property type="project" value="UniProtKB-KW"/>
</dbReference>
<keyword evidence="3 6" id="KW-0547">Nucleotide-binding</keyword>
<dbReference type="InterPro" id="IPR017441">
    <property type="entry name" value="Protein_kinase_ATP_BS"/>
</dbReference>
<evidence type="ECO:0000256" key="5">
    <source>
        <dbReference type="ARBA" id="ARBA00022840"/>
    </source>
</evidence>
<gene>
    <name evidence="8" type="ORF">dnm_056400</name>
</gene>
<evidence type="ECO:0000313" key="9">
    <source>
        <dbReference type="Proteomes" id="UP000663722"/>
    </source>
</evidence>
<evidence type="ECO:0000313" key="8">
    <source>
        <dbReference type="EMBL" id="QTA89584.1"/>
    </source>
</evidence>
<evidence type="ECO:0000256" key="2">
    <source>
        <dbReference type="ARBA" id="ARBA00022679"/>
    </source>
</evidence>
<reference evidence="8" key="1">
    <citation type="journal article" date="2021" name="Microb. Physiol.">
        <title>Proteogenomic Insights into the Physiology of Marine, Sulfate-Reducing, Filamentous Desulfonema limicola and Desulfonema magnum.</title>
        <authorList>
            <person name="Schnaars V."/>
            <person name="Wohlbrand L."/>
            <person name="Scheve S."/>
            <person name="Hinrichs C."/>
            <person name="Reinhardt R."/>
            <person name="Rabus R."/>
        </authorList>
    </citation>
    <scope>NUCLEOTIDE SEQUENCE</scope>
    <source>
        <strain evidence="8">4be13</strain>
    </source>
</reference>
<dbReference type="Proteomes" id="UP000663722">
    <property type="component" value="Chromosome"/>
</dbReference>
<dbReference type="GO" id="GO:0005524">
    <property type="term" value="F:ATP binding"/>
    <property type="evidence" value="ECO:0007669"/>
    <property type="project" value="UniProtKB-UniRule"/>
</dbReference>
<accession>A0A975BPP5</accession>
<proteinExistence type="predicted"/>
<dbReference type="PANTHER" id="PTHR24345:SF0">
    <property type="entry name" value="CELL CYCLE SERINE_THREONINE-PROTEIN KINASE CDC5_MSD2"/>
    <property type="match status" value="1"/>
</dbReference>
<evidence type="ECO:0000256" key="1">
    <source>
        <dbReference type="ARBA" id="ARBA00022527"/>
    </source>
</evidence>
<dbReference type="InterPro" id="IPR008271">
    <property type="entry name" value="Ser/Thr_kinase_AS"/>
</dbReference>
<dbReference type="SMART" id="SM00220">
    <property type="entry name" value="S_TKc"/>
    <property type="match status" value="1"/>
</dbReference>
<dbReference type="PROSITE" id="PS00108">
    <property type="entry name" value="PROTEIN_KINASE_ST"/>
    <property type="match status" value="1"/>
</dbReference>
<dbReference type="InterPro" id="IPR000719">
    <property type="entry name" value="Prot_kinase_dom"/>
</dbReference>
<feature type="binding site" evidence="6">
    <location>
        <position position="47"/>
    </location>
    <ligand>
        <name>ATP</name>
        <dbReference type="ChEBI" id="CHEBI:30616"/>
    </ligand>
</feature>
<dbReference type="InterPro" id="IPR011009">
    <property type="entry name" value="Kinase-like_dom_sf"/>
</dbReference>
<dbReference type="Gene3D" id="1.10.510.10">
    <property type="entry name" value="Transferase(Phosphotransferase) domain 1"/>
    <property type="match status" value="1"/>
</dbReference>
<dbReference type="EMBL" id="CP061800">
    <property type="protein sequence ID" value="QTA89584.1"/>
    <property type="molecule type" value="Genomic_DNA"/>
</dbReference>
<dbReference type="PANTHER" id="PTHR24345">
    <property type="entry name" value="SERINE/THREONINE-PROTEIN KINASE PLK"/>
    <property type="match status" value="1"/>
</dbReference>
<feature type="domain" description="Protein kinase" evidence="7">
    <location>
        <begin position="19"/>
        <end position="267"/>
    </location>
</feature>
<evidence type="ECO:0000256" key="4">
    <source>
        <dbReference type="ARBA" id="ARBA00022777"/>
    </source>
</evidence>
<name>A0A975BPP5_9BACT</name>
<organism evidence="8 9">
    <name type="scientific">Desulfonema magnum</name>
    <dbReference type="NCBI Taxonomy" id="45655"/>
    <lineage>
        <taxon>Bacteria</taxon>
        <taxon>Pseudomonadati</taxon>
        <taxon>Thermodesulfobacteriota</taxon>
        <taxon>Desulfobacteria</taxon>
        <taxon>Desulfobacterales</taxon>
        <taxon>Desulfococcaceae</taxon>
        <taxon>Desulfonema</taxon>
    </lineage>
</organism>
<dbReference type="Pfam" id="PF00069">
    <property type="entry name" value="Pkinase"/>
    <property type="match status" value="1"/>
</dbReference>
<evidence type="ECO:0000256" key="3">
    <source>
        <dbReference type="ARBA" id="ARBA00022741"/>
    </source>
</evidence>
<dbReference type="AlphaFoldDB" id="A0A975BPP5"/>
<protein>
    <submittedName>
        <fullName evidence="8">Protein kinase domain-containing protein, DUF1566</fullName>
    </submittedName>
</protein>
<keyword evidence="9" id="KW-1185">Reference proteome</keyword>
<keyword evidence="4 8" id="KW-0418">Kinase</keyword>
<evidence type="ECO:0000256" key="6">
    <source>
        <dbReference type="PROSITE-ProRule" id="PRU10141"/>
    </source>
</evidence>